<name>A0A939E1J3_9CORY</name>
<evidence type="ECO:0000256" key="2">
    <source>
        <dbReference type="SAM" id="Phobius"/>
    </source>
</evidence>
<keyword evidence="4" id="KW-1185">Reference proteome</keyword>
<dbReference type="EMBL" id="JAFLEQ010000016">
    <property type="protein sequence ID" value="MBN9644998.1"/>
    <property type="molecule type" value="Genomic_DNA"/>
</dbReference>
<reference evidence="3" key="1">
    <citation type="submission" date="2021-03" db="EMBL/GenBank/DDBJ databases">
        <authorList>
            <person name="Sun Q."/>
        </authorList>
    </citation>
    <scope>NUCLEOTIDE SEQUENCE</scope>
    <source>
        <strain evidence="3">CCM 8862</strain>
    </source>
</reference>
<accession>A0A939E1J3</accession>
<evidence type="ECO:0000313" key="4">
    <source>
        <dbReference type="Proteomes" id="UP000664332"/>
    </source>
</evidence>
<comment type="caution">
    <text evidence="3">The sequence shown here is derived from an EMBL/GenBank/DDBJ whole genome shotgun (WGS) entry which is preliminary data.</text>
</comment>
<keyword evidence="2" id="KW-1133">Transmembrane helix</keyword>
<keyword evidence="2" id="KW-0472">Membrane</keyword>
<dbReference type="Proteomes" id="UP000664332">
    <property type="component" value="Unassembled WGS sequence"/>
</dbReference>
<gene>
    <name evidence="3" type="ORF">JZY06_10300</name>
</gene>
<feature type="transmembrane region" description="Helical" evidence="2">
    <location>
        <begin position="73"/>
        <end position="90"/>
    </location>
</feature>
<proteinExistence type="predicted"/>
<organism evidence="3 4">
    <name type="scientific">Corynebacterium mendelii</name>
    <dbReference type="NCBI Taxonomy" id="2765362"/>
    <lineage>
        <taxon>Bacteria</taxon>
        <taxon>Bacillati</taxon>
        <taxon>Actinomycetota</taxon>
        <taxon>Actinomycetes</taxon>
        <taxon>Mycobacteriales</taxon>
        <taxon>Corynebacteriaceae</taxon>
        <taxon>Corynebacterium</taxon>
    </lineage>
</organism>
<dbReference type="RefSeq" id="WP_207279446.1">
    <property type="nucleotide sequence ID" value="NZ_JAFLEQ010000016.1"/>
</dbReference>
<feature type="transmembrane region" description="Helical" evidence="2">
    <location>
        <begin position="12"/>
        <end position="34"/>
    </location>
</feature>
<feature type="transmembrane region" description="Helical" evidence="2">
    <location>
        <begin position="102"/>
        <end position="124"/>
    </location>
</feature>
<keyword evidence="2" id="KW-0812">Transmembrane</keyword>
<protein>
    <submittedName>
        <fullName evidence="3">Uncharacterized protein</fullName>
    </submittedName>
</protein>
<sequence length="161" mass="16837">MTSTPSADKRSAGLVLRFVCGLCAGAATGAGVWLALMGTHATAPSAWQFGVLLVAVTVLVAAATWWWKPSAGAGTVVGLAFGYSPVFGVWAKNHITGLWPTWMIMALTGMLLFGAMVVVVVFSIRLKITGRAPEDTGAGLDIPDSRRSARRTGPTADIFDD</sequence>
<dbReference type="AlphaFoldDB" id="A0A939E1J3"/>
<feature type="region of interest" description="Disordered" evidence="1">
    <location>
        <begin position="139"/>
        <end position="161"/>
    </location>
</feature>
<evidence type="ECO:0000313" key="3">
    <source>
        <dbReference type="EMBL" id="MBN9644998.1"/>
    </source>
</evidence>
<feature type="transmembrane region" description="Helical" evidence="2">
    <location>
        <begin position="46"/>
        <end position="66"/>
    </location>
</feature>
<evidence type="ECO:0000256" key="1">
    <source>
        <dbReference type="SAM" id="MobiDB-lite"/>
    </source>
</evidence>